<dbReference type="GO" id="GO:0005634">
    <property type="term" value="C:nucleus"/>
    <property type="evidence" value="ECO:0007669"/>
    <property type="project" value="UniProtKB-SubCell"/>
</dbReference>
<dbReference type="Proteomes" id="UP000250235">
    <property type="component" value="Unassembled WGS sequence"/>
</dbReference>
<accession>A0A2Z7BJR8</accession>
<evidence type="ECO:0000256" key="1">
    <source>
        <dbReference type="ARBA" id="ARBA00004123"/>
    </source>
</evidence>
<dbReference type="PROSITE" id="PS51745">
    <property type="entry name" value="PB1"/>
    <property type="match status" value="1"/>
</dbReference>
<feature type="region of interest" description="Disordered" evidence="10">
    <location>
        <begin position="119"/>
        <end position="182"/>
    </location>
</feature>
<evidence type="ECO:0000256" key="6">
    <source>
        <dbReference type="ARBA" id="ARBA00023242"/>
    </source>
</evidence>
<dbReference type="SUPFAM" id="SSF54277">
    <property type="entry name" value="CAD &amp; PB1 domains"/>
    <property type="match status" value="1"/>
</dbReference>
<evidence type="ECO:0000313" key="12">
    <source>
        <dbReference type="EMBL" id="KZV34674.1"/>
    </source>
</evidence>
<gene>
    <name evidence="12" type="ORF">F511_21789</name>
</gene>
<keyword evidence="13" id="KW-1185">Reference proteome</keyword>
<dbReference type="GO" id="GO:0009734">
    <property type="term" value="P:auxin-activated signaling pathway"/>
    <property type="evidence" value="ECO:0007669"/>
    <property type="project" value="UniProtKB-UniRule"/>
</dbReference>
<comment type="subunit">
    <text evidence="9">Homodimers and heterodimers.</text>
</comment>
<dbReference type="InterPro" id="IPR003311">
    <property type="entry name" value="AUX_IAA"/>
</dbReference>
<evidence type="ECO:0000256" key="5">
    <source>
        <dbReference type="ARBA" id="ARBA00023163"/>
    </source>
</evidence>
<proteinExistence type="inferred from homology"/>
<name>A0A2Z7BJR8_9LAMI</name>
<sequence length="311" mass="34068">MKGFARKDEGCSQLMDLVHKKGWLVEKSAEATKNHGLELTLGPPSGDWTTSKEKSSESPLSFAHFSNDPCLKNPVLKYPLNQLAMAPFMHLKSGQVTVMEVSSQPCNNRGEDFRSAEMKKGYSPAPASTAVPNSNSAQKRTAPPVVGWPPIRSFRKNLTNCSSSKPASESLNTELTKTSGQKPNGYIQKSSLFVKINMDGVPIGRKVDLKAYDSYEKLSIAVDELFTGLLAAQRESNGVGLKYKDKGGNATRGHLLHESGEYTLVYEDNEGDRMLVGDVPWHMFVSTVKRLRVLKSSQLPILSLNGTLHVG</sequence>
<evidence type="ECO:0000256" key="3">
    <source>
        <dbReference type="ARBA" id="ARBA00022491"/>
    </source>
</evidence>
<comment type="subcellular location">
    <subcellularLocation>
        <location evidence="1 9">Nucleus</location>
    </subcellularLocation>
</comment>
<dbReference type="PANTHER" id="PTHR31734">
    <property type="entry name" value="AUXIN-RESPONSIVE PROTEIN IAA17"/>
    <property type="match status" value="1"/>
</dbReference>
<dbReference type="OrthoDB" id="615826at2759"/>
<evidence type="ECO:0000256" key="9">
    <source>
        <dbReference type="RuleBase" id="RU004549"/>
    </source>
</evidence>
<keyword evidence="7 9" id="KW-0927">Auxin signaling pathway</keyword>
<dbReference type="Gene3D" id="3.10.20.90">
    <property type="entry name" value="Phosphatidylinositol 3-kinase Catalytic Subunit, Chain A, domain 1"/>
    <property type="match status" value="1"/>
</dbReference>
<feature type="region of interest" description="Disordered" evidence="10">
    <location>
        <begin position="35"/>
        <end position="55"/>
    </location>
</feature>
<dbReference type="EMBL" id="KV005018">
    <property type="protein sequence ID" value="KZV34674.1"/>
    <property type="molecule type" value="Genomic_DNA"/>
</dbReference>
<evidence type="ECO:0000256" key="10">
    <source>
        <dbReference type="SAM" id="MobiDB-lite"/>
    </source>
</evidence>
<dbReference type="PANTHER" id="PTHR31734:SF2">
    <property type="entry name" value="AUXIN-RESPONSIVE PROTEIN IAA26"/>
    <property type="match status" value="1"/>
</dbReference>
<dbReference type="InterPro" id="IPR053793">
    <property type="entry name" value="PB1-like"/>
</dbReference>
<comment type="function">
    <text evidence="8">Aux/IAA proteins are short-lived transcriptional factors that function as repressors of early auxin response genes at low auxin concentrations. Repression is thought to result from the interaction with auxin response factors (ARFs), proteins that bind to the auxin-responsive promoter element (AuxRE). Formation of heterodimers with ARF proteins may alter their ability to modulate early auxin response genes expression.</text>
</comment>
<evidence type="ECO:0000256" key="2">
    <source>
        <dbReference type="ARBA" id="ARBA00006728"/>
    </source>
</evidence>
<feature type="domain" description="PB1" evidence="11">
    <location>
        <begin position="191"/>
        <end position="296"/>
    </location>
</feature>
<dbReference type="AlphaFoldDB" id="A0A2Z7BJR8"/>
<evidence type="ECO:0000313" key="13">
    <source>
        <dbReference type="Proteomes" id="UP000250235"/>
    </source>
</evidence>
<dbReference type="InterPro" id="IPR033389">
    <property type="entry name" value="AUX/IAA_dom"/>
</dbReference>
<dbReference type="GO" id="GO:0006355">
    <property type="term" value="P:regulation of DNA-templated transcription"/>
    <property type="evidence" value="ECO:0007669"/>
    <property type="project" value="InterPro"/>
</dbReference>
<protein>
    <recommendedName>
        <fullName evidence="9">Auxin-responsive protein</fullName>
    </recommendedName>
</protein>
<keyword evidence="4 9" id="KW-0805">Transcription regulation</keyword>
<comment type="similarity">
    <text evidence="2 9">Belongs to the Aux/IAA family.</text>
</comment>
<evidence type="ECO:0000256" key="7">
    <source>
        <dbReference type="ARBA" id="ARBA00023294"/>
    </source>
</evidence>
<feature type="compositionally biased region" description="Polar residues" evidence="10">
    <location>
        <begin position="156"/>
        <end position="182"/>
    </location>
</feature>
<evidence type="ECO:0000256" key="4">
    <source>
        <dbReference type="ARBA" id="ARBA00023015"/>
    </source>
</evidence>
<dbReference type="Pfam" id="PF02309">
    <property type="entry name" value="AUX_IAA"/>
    <property type="match status" value="1"/>
</dbReference>
<feature type="compositionally biased region" description="Polar residues" evidence="10">
    <location>
        <begin position="130"/>
        <end position="139"/>
    </location>
</feature>
<keyword evidence="6 9" id="KW-0539">Nucleus</keyword>
<organism evidence="12 13">
    <name type="scientific">Dorcoceras hygrometricum</name>
    <dbReference type="NCBI Taxonomy" id="472368"/>
    <lineage>
        <taxon>Eukaryota</taxon>
        <taxon>Viridiplantae</taxon>
        <taxon>Streptophyta</taxon>
        <taxon>Embryophyta</taxon>
        <taxon>Tracheophyta</taxon>
        <taxon>Spermatophyta</taxon>
        <taxon>Magnoliopsida</taxon>
        <taxon>eudicotyledons</taxon>
        <taxon>Gunneridae</taxon>
        <taxon>Pentapetalae</taxon>
        <taxon>asterids</taxon>
        <taxon>lamiids</taxon>
        <taxon>Lamiales</taxon>
        <taxon>Gesneriaceae</taxon>
        <taxon>Didymocarpoideae</taxon>
        <taxon>Trichosporeae</taxon>
        <taxon>Loxocarpinae</taxon>
        <taxon>Dorcoceras</taxon>
    </lineage>
</organism>
<reference evidence="12 13" key="1">
    <citation type="journal article" date="2015" name="Proc. Natl. Acad. Sci. U.S.A.">
        <title>The resurrection genome of Boea hygrometrica: A blueprint for survival of dehydration.</title>
        <authorList>
            <person name="Xiao L."/>
            <person name="Yang G."/>
            <person name="Zhang L."/>
            <person name="Yang X."/>
            <person name="Zhao S."/>
            <person name="Ji Z."/>
            <person name="Zhou Q."/>
            <person name="Hu M."/>
            <person name="Wang Y."/>
            <person name="Chen M."/>
            <person name="Xu Y."/>
            <person name="Jin H."/>
            <person name="Xiao X."/>
            <person name="Hu G."/>
            <person name="Bao F."/>
            <person name="Hu Y."/>
            <person name="Wan P."/>
            <person name="Li L."/>
            <person name="Deng X."/>
            <person name="Kuang T."/>
            <person name="Xiang C."/>
            <person name="Zhu J.K."/>
            <person name="Oliver M.J."/>
            <person name="He Y."/>
        </authorList>
    </citation>
    <scope>NUCLEOTIDE SEQUENCE [LARGE SCALE GENOMIC DNA]</scope>
    <source>
        <strain evidence="13">cv. XS01</strain>
    </source>
</reference>
<keyword evidence="3 9" id="KW-0678">Repressor</keyword>
<evidence type="ECO:0000256" key="8">
    <source>
        <dbReference type="ARBA" id="ARBA00025283"/>
    </source>
</evidence>
<keyword evidence="5 9" id="KW-0804">Transcription</keyword>
<dbReference type="FunFam" id="3.10.20.90:FF:000225">
    <property type="entry name" value="Auxin-responsive protein"/>
    <property type="match status" value="1"/>
</dbReference>
<evidence type="ECO:0000259" key="11">
    <source>
        <dbReference type="PROSITE" id="PS51745"/>
    </source>
</evidence>